<feature type="coiled-coil region" evidence="1">
    <location>
        <begin position="6"/>
        <end position="33"/>
    </location>
</feature>
<gene>
    <name evidence="2" type="ORF">AVDCRST_MAG15-1312</name>
</gene>
<sequence>MTDSELDAVKLQLRALETRVRALERAEADLDIRLATHRAIITQVALVELAKLTGLTQEDWEEALDGFAGHIQTLRDGDETEEAKRQFEVILSEVEAFRNRKESRPSPVLEVIRGGRDDP</sequence>
<proteinExistence type="predicted"/>
<reference evidence="2" key="1">
    <citation type="submission" date="2020-02" db="EMBL/GenBank/DDBJ databases">
        <authorList>
            <person name="Meier V. D."/>
        </authorList>
    </citation>
    <scope>NUCLEOTIDE SEQUENCE</scope>
    <source>
        <strain evidence="2">AVDCRST_MAG15</strain>
    </source>
</reference>
<organism evidence="2">
    <name type="scientific">uncultured Rubellimicrobium sp</name>
    <dbReference type="NCBI Taxonomy" id="543078"/>
    <lineage>
        <taxon>Bacteria</taxon>
        <taxon>Pseudomonadati</taxon>
        <taxon>Pseudomonadota</taxon>
        <taxon>Alphaproteobacteria</taxon>
        <taxon>Rhodobacterales</taxon>
        <taxon>Roseobacteraceae</taxon>
        <taxon>Rubellimicrobium</taxon>
        <taxon>environmental samples</taxon>
    </lineage>
</organism>
<accession>A0A6J4P755</accession>
<protein>
    <submittedName>
        <fullName evidence="2">Uncharacterized protein</fullName>
    </submittedName>
</protein>
<evidence type="ECO:0000256" key="1">
    <source>
        <dbReference type="SAM" id="Coils"/>
    </source>
</evidence>
<evidence type="ECO:0000313" key="2">
    <source>
        <dbReference type="EMBL" id="CAA9406343.1"/>
    </source>
</evidence>
<dbReference type="AlphaFoldDB" id="A0A6J4P755"/>
<name>A0A6J4P755_9RHOB</name>
<dbReference type="EMBL" id="CADCUU010000185">
    <property type="protein sequence ID" value="CAA9406343.1"/>
    <property type="molecule type" value="Genomic_DNA"/>
</dbReference>
<keyword evidence="1" id="KW-0175">Coiled coil</keyword>